<feature type="non-terminal residue" evidence="1">
    <location>
        <position position="54"/>
    </location>
</feature>
<dbReference type="AlphaFoldDB" id="A0ABD0SSD9"/>
<protein>
    <submittedName>
        <fullName evidence="1">Uncharacterized protein</fullName>
    </submittedName>
</protein>
<gene>
    <name evidence="1" type="ORF">ABMA28_005905</name>
</gene>
<sequence length="54" mass="5792">NSLYEKPYQITSDIGNAFGGRFTAGRAGDGDAGDLSLPAEELDLLRASPWNNHL</sequence>
<evidence type="ECO:0000313" key="2">
    <source>
        <dbReference type="Proteomes" id="UP001549921"/>
    </source>
</evidence>
<dbReference type="Proteomes" id="UP001549921">
    <property type="component" value="Unassembled WGS sequence"/>
</dbReference>
<dbReference type="EMBL" id="JBEDNZ010000018">
    <property type="protein sequence ID" value="KAL0821311.1"/>
    <property type="molecule type" value="Genomic_DNA"/>
</dbReference>
<evidence type="ECO:0000313" key="1">
    <source>
        <dbReference type="EMBL" id="KAL0821311.1"/>
    </source>
</evidence>
<accession>A0ABD0SSD9</accession>
<reference evidence="1 2" key="1">
    <citation type="submission" date="2024-06" db="EMBL/GenBank/DDBJ databases">
        <title>A chromosome-level genome assembly of beet webworm, Loxostege sticticalis.</title>
        <authorList>
            <person name="Zhang Y."/>
        </authorList>
    </citation>
    <scope>NUCLEOTIDE SEQUENCE [LARGE SCALE GENOMIC DNA]</scope>
    <source>
        <strain evidence="1">AQ028</strain>
        <tissue evidence="1">Male pupae</tissue>
    </source>
</reference>
<organism evidence="1 2">
    <name type="scientific">Loxostege sticticalis</name>
    <name type="common">Beet webworm moth</name>
    <dbReference type="NCBI Taxonomy" id="481309"/>
    <lineage>
        <taxon>Eukaryota</taxon>
        <taxon>Metazoa</taxon>
        <taxon>Ecdysozoa</taxon>
        <taxon>Arthropoda</taxon>
        <taxon>Hexapoda</taxon>
        <taxon>Insecta</taxon>
        <taxon>Pterygota</taxon>
        <taxon>Neoptera</taxon>
        <taxon>Endopterygota</taxon>
        <taxon>Lepidoptera</taxon>
        <taxon>Glossata</taxon>
        <taxon>Ditrysia</taxon>
        <taxon>Pyraloidea</taxon>
        <taxon>Crambidae</taxon>
        <taxon>Pyraustinae</taxon>
        <taxon>Loxostege</taxon>
    </lineage>
</organism>
<comment type="caution">
    <text evidence="1">The sequence shown here is derived from an EMBL/GenBank/DDBJ whole genome shotgun (WGS) entry which is preliminary data.</text>
</comment>
<feature type="non-terminal residue" evidence="1">
    <location>
        <position position="1"/>
    </location>
</feature>
<name>A0ABD0SSD9_LOXSC</name>
<proteinExistence type="predicted"/>